<evidence type="ECO:0000313" key="3">
    <source>
        <dbReference type="Proteomes" id="UP000809243"/>
    </source>
</evidence>
<dbReference type="SFLD" id="SFLDG01129">
    <property type="entry name" value="C1.5:_HAD__Beta-PGM__Phosphata"/>
    <property type="match status" value="1"/>
</dbReference>
<dbReference type="Proteomes" id="UP000809243">
    <property type="component" value="Unassembled WGS sequence"/>
</dbReference>
<comment type="similarity">
    <text evidence="1">Belongs to the HAD-like hydrolase superfamily.</text>
</comment>
<evidence type="ECO:0000313" key="2">
    <source>
        <dbReference type="EMBL" id="MBN2067407.1"/>
    </source>
</evidence>
<sequence>MDTKLLIFDFDGTLADSHKGNFETINYTLGRVGCKKISRSLFETLAGMPLEKQFETTLPKGKKGVVEKACRIYREQYLKTCVKKTVLFPQVKETLQFLKFKGVKMAVVTTKRTALVSMLLKALDISNFFDFVVGSDMVSEAKPSPEGINLAIKKLNANREFTAIVGDSKFDMLAGKNAGIKTIAVNKAQENRDLEADITAKDFRELEKIFH</sequence>
<dbReference type="PRINTS" id="PR00413">
    <property type="entry name" value="HADHALOGNASE"/>
</dbReference>
<dbReference type="InterPro" id="IPR036412">
    <property type="entry name" value="HAD-like_sf"/>
</dbReference>
<dbReference type="GO" id="GO:0008967">
    <property type="term" value="F:phosphoglycolate phosphatase activity"/>
    <property type="evidence" value="ECO:0007669"/>
    <property type="project" value="TreeGrafter"/>
</dbReference>
<keyword evidence="2" id="KW-0378">Hydrolase</keyword>
<comment type="caution">
    <text evidence="2">The sequence shown here is derived from an EMBL/GenBank/DDBJ whole genome shotgun (WGS) entry which is preliminary data.</text>
</comment>
<reference evidence="2" key="1">
    <citation type="submission" date="2021-01" db="EMBL/GenBank/DDBJ databases">
        <title>Active Sulfur Cycling in an Early Earth Analoge.</title>
        <authorList>
            <person name="Hahn C.R."/>
            <person name="Youssef N.H."/>
            <person name="Elshahed M."/>
        </authorList>
    </citation>
    <scope>NUCLEOTIDE SEQUENCE</scope>
    <source>
        <strain evidence="2">Zod_Metabat.1151</strain>
    </source>
</reference>
<dbReference type="PANTHER" id="PTHR43434:SF1">
    <property type="entry name" value="PHOSPHOGLYCOLATE PHOSPHATASE"/>
    <property type="match status" value="1"/>
</dbReference>
<dbReference type="Pfam" id="PF13419">
    <property type="entry name" value="HAD_2"/>
    <property type="match status" value="1"/>
</dbReference>
<dbReference type="PANTHER" id="PTHR43434">
    <property type="entry name" value="PHOSPHOGLYCOLATE PHOSPHATASE"/>
    <property type="match status" value="1"/>
</dbReference>
<dbReference type="AlphaFoldDB" id="A0A938YSR9"/>
<dbReference type="Gene3D" id="3.40.50.1000">
    <property type="entry name" value="HAD superfamily/HAD-like"/>
    <property type="match status" value="1"/>
</dbReference>
<dbReference type="InterPro" id="IPR006439">
    <property type="entry name" value="HAD-SF_hydro_IA"/>
</dbReference>
<dbReference type="GO" id="GO:0005829">
    <property type="term" value="C:cytosol"/>
    <property type="evidence" value="ECO:0007669"/>
    <property type="project" value="TreeGrafter"/>
</dbReference>
<gene>
    <name evidence="2" type="ORF">JW744_02985</name>
</gene>
<name>A0A938YSR9_9ARCH</name>
<organism evidence="2 3">
    <name type="scientific">Candidatus Iainarchaeum sp</name>
    <dbReference type="NCBI Taxonomy" id="3101447"/>
    <lineage>
        <taxon>Archaea</taxon>
        <taxon>Candidatus Iainarchaeota</taxon>
        <taxon>Candidatus Iainarchaeia</taxon>
        <taxon>Candidatus Iainarchaeales</taxon>
        <taxon>Candidatus Iainarchaeaceae</taxon>
        <taxon>Candidatus Iainarchaeum</taxon>
    </lineage>
</organism>
<dbReference type="SFLD" id="SFLDS00003">
    <property type="entry name" value="Haloacid_Dehalogenase"/>
    <property type="match status" value="1"/>
</dbReference>
<protein>
    <submittedName>
        <fullName evidence="2">HAD family hydrolase</fullName>
    </submittedName>
</protein>
<dbReference type="InterPro" id="IPR023214">
    <property type="entry name" value="HAD_sf"/>
</dbReference>
<proteinExistence type="inferred from homology"/>
<dbReference type="EMBL" id="JAFGDB010000047">
    <property type="protein sequence ID" value="MBN2067407.1"/>
    <property type="molecule type" value="Genomic_DNA"/>
</dbReference>
<dbReference type="InterPro" id="IPR023198">
    <property type="entry name" value="PGP-like_dom2"/>
</dbReference>
<dbReference type="InterPro" id="IPR041492">
    <property type="entry name" value="HAD_2"/>
</dbReference>
<dbReference type="SUPFAM" id="SSF56784">
    <property type="entry name" value="HAD-like"/>
    <property type="match status" value="1"/>
</dbReference>
<accession>A0A938YSR9</accession>
<dbReference type="NCBIfam" id="TIGR01549">
    <property type="entry name" value="HAD-SF-IA-v1"/>
    <property type="match status" value="1"/>
</dbReference>
<dbReference type="GO" id="GO:0006281">
    <property type="term" value="P:DNA repair"/>
    <property type="evidence" value="ECO:0007669"/>
    <property type="project" value="TreeGrafter"/>
</dbReference>
<dbReference type="InterPro" id="IPR050155">
    <property type="entry name" value="HAD-like_hydrolase_sf"/>
</dbReference>
<dbReference type="SFLD" id="SFLDG01135">
    <property type="entry name" value="C1.5.6:_HAD__Beta-PGM__Phospha"/>
    <property type="match status" value="1"/>
</dbReference>
<evidence type="ECO:0000256" key="1">
    <source>
        <dbReference type="ARBA" id="ARBA00007958"/>
    </source>
</evidence>
<dbReference type="Gene3D" id="1.10.150.240">
    <property type="entry name" value="Putative phosphatase, domain 2"/>
    <property type="match status" value="1"/>
</dbReference>